<evidence type="ECO:0000313" key="5">
    <source>
        <dbReference type="Proteomes" id="UP001212997"/>
    </source>
</evidence>
<sequence>MEKLPVELIGAILEHLQGDKRSLGVCCTLSSRWVSSARYHLFYSLTIRGVERVCDLMALKHFPSPLTWFVKALTIDGTTTTPAVMDSHHDAIAQDLSLSALVSVVNLLPSLTILTLRRISLAPQQPPVRLESPCPQRSLKQLNLESVGRSLNIRAEFYAPDIHTVLSLFTDIGELHLSHMHFSARPSGYHPPPPTPNKPLPFTTLRINRCNSISIIFQNLRSYNLETLSHLSVESFALDAIGRFVHDIRGTLQHFSLDFGRAFWGSPDSEHVRNAIQLRDCSDLHTMSVAVFLSDCTLDLHDGWAILFGTIPRLPPSVKVVTIDILINSDEDGSTFCPFLEWQDWNEIASGLNSLDQLELHLQDELAKSQASVTIQTQYGQITGGRALNGAAVFLEVPYALPPTRFCDPVRLPNDYRYEDKKYVFESSYATQPSNDGQAAGMPFEDKVGLGKPTENPFLQFGSPHGISAQAQFISAARSEVWVNIGYRLSAFGFLASDVPRIDGNFGFKDQWLALTWIKENIASFGGNPDDIQISGLSAGAHSVHQMLHHASHLPGGELAPFHSAILQSNAIVIAPKTPTELRPQFQALCHALKLDPSDPDVLDKLRDPSIVPWQAITRAIETDACGVQYGTFRGCLDGIWLPISPDPMAWQRTGSFARSLTAKGIRSIIFGDLSEEWYLYSIAHPVKRFDDIKLNLERYYQTEMVEKIMGLYRKLPEDATEEEVKRLFGEILSEGQVHLPVRLLIRDLVKAGFPALRYEIRWTPEQNRPLGELPELSSSMVSSDKGLLGYVTHATDRSLWALRLPTLEPDQADVARGWLDTIASEVKHLEERGKSGRSQEEILVLKEDRTIGWMQDGRWDEMMRLRHVLPGEESST</sequence>
<dbReference type="InterPro" id="IPR002018">
    <property type="entry name" value="CarbesteraseB"/>
</dbReference>
<reference evidence="4" key="1">
    <citation type="submission" date="2022-07" db="EMBL/GenBank/DDBJ databases">
        <title>Genome Sequence of Physisporinus lineatus.</title>
        <authorList>
            <person name="Buettner E."/>
        </authorList>
    </citation>
    <scope>NUCLEOTIDE SEQUENCE</scope>
    <source>
        <strain evidence="4">VT162</strain>
    </source>
</reference>
<name>A0AAD5V8U1_9APHY</name>
<dbReference type="GO" id="GO:0016787">
    <property type="term" value="F:hydrolase activity"/>
    <property type="evidence" value="ECO:0007669"/>
    <property type="project" value="UniProtKB-KW"/>
</dbReference>
<evidence type="ECO:0000256" key="1">
    <source>
        <dbReference type="ARBA" id="ARBA00005964"/>
    </source>
</evidence>
<organism evidence="4 5">
    <name type="scientific">Meripilus lineatus</name>
    <dbReference type="NCBI Taxonomy" id="2056292"/>
    <lineage>
        <taxon>Eukaryota</taxon>
        <taxon>Fungi</taxon>
        <taxon>Dikarya</taxon>
        <taxon>Basidiomycota</taxon>
        <taxon>Agaricomycotina</taxon>
        <taxon>Agaricomycetes</taxon>
        <taxon>Polyporales</taxon>
        <taxon>Meripilaceae</taxon>
        <taxon>Meripilus</taxon>
    </lineage>
</organism>
<evidence type="ECO:0000313" key="4">
    <source>
        <dbReference type="EMBL" id="KAJ3487466.1"/>
    </source>
</evidence>
<dbReference type="AlphaFoldDB" id="A0AAD5V8U1"/>
<dbReference type="EMBL" id="JANAWD010000091">
    <property type="protein sequence ID" value="KAJ3487466.1"/>
    <property type="molecule type" value="Genomic_DNA"/>
</dbReference>
<gene>
    <name evidence="4" type="ORF">NLI96_g3504</name>
</gene>
<dbReference type="PANTHER" id="PTHR43142">
    <property type="entry name" value="CARBOXYLIC ESTER HYDROLASE"/>
    <property type="match status" value="1"/>
</dbReference>
<accession>A0AAD5V8U1</accession>
<evidence type="ECO:0000256" key="2">
    <source>
        <dbReference type="ARBA" id="ARBA00022801"/>
    </source>
</evidence>
<dbReference type="Pfam" id="PF00135">
    <property type="entry name" value="COesterase"/>
    <property type="match status" value="1"/>
</dbReference>
<protein>
    <recommendedName>
        <fullName evidence="3">Carboxylesterase type B domain-containing protein</fullName>
    </recommendedName>
</protein>
<proteinExistence type="inferred from homology"/>
<dbReference type="SUPFAM" id="SSF53474">
    <property type="entry name" value="alpha/beta-Hydrolases"/>
    <property type="match status" value="1"/>
</dbReference>
<comment type="caution">
    <text evidence="4">The sequence shown here is derived from an EMBL/GenBank/DDBJ whole genome shotgun (WGS) entry which is preliminary data.</text>
</comment>
<dbReference type="InterPro" id="IPR019826">
    <property type="entry name" value="Carboxylesterase_B_AS"/>
</dbReference>
<evidence type="ECO:0000259" key="3">
    <source>
        <dbReference type="Pfam" id="PF00135"/>
    </source>
</evidence>
<keyword evidence="2" id="KW-0378">Hydrolase</keyword>
<dbReference type="PROSITE" id="PS00122">
    <property type="entry name" value="CARBOXYLESTERASE_B_1"/>
    <property type="match status" value="1"/>
</dbReference>
<comment type="similarity">
    <text evidence="1">Belongs to the type-B carboxylesterase/lipase family.</text>
</comment>
<dbReference type="PANTHER" id="PTHR43142:SF1">
    <property type="entry name" value="CARBOXYLIC ESTER HYDROLASE"/>
    <property type="match status" value="1"/>
</dbReference>
<feature type="domain" description="Carboxylesterase type B" evidence="3">
    <location>
        <begin position="469"/>
        <end position="776"/>
    </location>
</feature>
<dbReference type="InterPro" id="IPR029058">
    <property type="entry name" value="AB_hydrolase_fold"/>
</dbReference>
<dbReference type="Gene3D" id="3.40.50.1820">
    <property type="entry name" value="alpha/beta hydrolase"/>
    <property type="match status" value="2"/>
</dbReference>
<keyword evidence="5" id="KW-1185">Reference proteome</keyword>
<dbReference type="Proteomes" id="UP001212997">
    <property type="component" value="Unassembled WGS sequence"/>
</dbReference>